<accession>A0A6M3IFZ6</accession>
<organism evidence="1">
    <name type="scientific">viral metagenome</name>
    <dbReference type="NCBI Taxonomy" id="1070528"/>
    <lineage>
        <taxon>unclassified sequences</taxon>
        <taxon>metagenomes</taxon>
        <taxon>organismal metagenomes</taxon>
    </lineage>
</organism>
<sequence>MNAISIQPFVDAETQKAIQIMQIQAGRESSQAYRGLGEKRLASQEGIETKRLESTKELAEAGMTHRELMGTRSREHSMDLYTMHRDYQREQAKKAEPWNWAGVGVSALGAAGSAWQANKAAKAYDQMANMYKKQRRLYG</sequence>
<dbReference type="AlphaFoldDB" id="A0A6M3IFZ6"/>
<protein>
    <submittedName>
        <fullName evidence="1">Uncharacterized protein</fullName>
    </submittedName>
</protein>
<gene>
    <name evidence="1" type="ORF">MM415B01878_0003</name>
</gene>
<evidence type="ECO:0000313" key="1">
    <source>
        <dbReference type="EMBL" id="QJA56345.1"/>
    </source>
</evidence>
<reference evidence="1" key="1">
    <citation type="submission" date="2020-03" db="EMBL/GenBank/DDBJ databases">
        <title>The deep terrestrial virosphere.</title>
        <authorList>
            <person name="Holmfeldt K."/>
            <person name="Nilsson E."/>
            <person name="Simone D."/>
            <person name="Lopez-Fernandez M."/>
            <person name="Wu X."/>
            <person name="de Brujin I."/>
            <person name="Lundin D."/>
            <person name="Andersson A."/>
            <person name="Bertilsson S."/>
            <person name="Dopson M."/>
        </authorList>
    </citation>
    <scope>NUCLEOTIDE SEQUENCE</scope>
    <source>
        <strain evidence="1">MM415B01878</strain>
    </source>
</reference>
<proteinExistence type="predicted"/>
<dbReference type="EMBL" id="MT141213">
    <property type="protein sequence ID" value="QJA56345.1"/>
    <property type="molecule type" value="Genomic_DNA"/>
</dbReference>
<name>A0A6M3IFZ6_9ZZZZ</name>